<name>A0A559MIA1_9HELO</name>
<sequence>MIPPDPKKPHRGTGSLRLTSTTTSKPPIIATPPRVALRSKHEPSTTSTSTSNDTSSTKSKSTTSGPPNSEEEEDNNAECKDAQEAQIADLQSEMQTMEREFERELTTLSHKLSNAHESTQFWQSKHSSLNQTFLKTDTDLRLLRVDFERERERVDGLVAERERFREAYNGVLGEVRERDEVVRGLRGQVRGLKSWVSSSGKSGEQVSDEVFGEGMVRLGNGLQNWVIVNFRRVRVDVEKANGETRELLLRLIPTYESLAATSKIHLIQSLVSRLLVESIFTAYFVGISKEQANELQKVERYLGDFGPVESINTWRSTTLAILRKDSSQKLQAETTAIVDSVVNQINTIMTSISDVQPSEARDQSLRALINSSIELSRLLRVQKAVFTINMPSLEGHQRTMFDPDSMEDIGGEDEDTLSDREIRCVTFPGIVKAGDENGERGYLRNVVAKIRVLCAPD</sequence>
<evidence type="ECO:0000313" key="4">
    <source>
        <dbReference type="Proteomes" id="UP000315522"/>
    </source>
</evidence>
<evidence type="ECO:0000256" key="2">
    <source>
        <dbReference type="SAM" id="MobiDB-lite"/>
    </source>
</evidence>
<organism evidence="3 4">
    <name type="scientific">Lachnellula willkommii</name>
    <dbReference type="NCBI Taxonomy" id="215461"/>
    <lineage>
        <taxon>Eukaryota</taxon>
        <taxon>Fungi</taxon>
        <taxon>Dikarya</taxon>
        <taxon>Ascomycota</taxon>
        <taxon>Pezizomycotina</taxon>
        <taxon>Leotiomycetes</taxon>
        <taxon>Helotiales</taxon>
        <taxon>Lachnaceae</taxon>
        <taxon>Lachnellula</taxon>
    </lineage>
</organism>
<feature type="compositionally biased region" description="Low complexity" evidence="2">
    <location>
        <begin position="44"/>
        <end position="64"/>
    </location>
</feature>
<dbReference type="Proteomes" id="UP000315522">
    <property type="component" value="Unassembled WGS sequence"/>
</dbReference>
<comment type="caution">
    <text evidence="3">The sequence shown here is derived from an EMBL/GenBank/DDBJ whole genome shotgun (WGS) entry which is preliminary data.</text>
</comment>
<dbReference type="AlphaFoldDB" id="A0A559MIA1"/>
<keyword evidence="1" id="KW-0175">Coiled coil</keyword>
<proteinExistence type="predicted"/>
<evidence type="ECO:0000256" key="1">
    <source>
        <dbReference type="SAM" id="Coils"/>
    </source>
</evidence>
<protein>
    <recommendedName>
        <fullName evidence="5">Involucrin repeat protein</fullName>
    </recommendedName>
</protein>
<feature type="compositionally biased region" description="Low complexity" evidence="2">
    <location>
        <begin position="12"/>
        <end position="24"/>
    </location>
</feature>
<evidence type="ECO:0008006" key="5">
    <source>
        <dbReference type="Google" id="ProtNLM"/>
    </source>
</evidence>
<feature type="region of interest" description="Disordered" evidence="2">
    <location>
        <begin position="1"/>
        <end position="80"/>
    </location>
</feature>
<keyword evidence="4" id="KW-1185">Reference proteome</keyword>
<evidence type="ECO:0000313" key="3">
    <source>
        <dbReference type="EMBL" id="TVY92687.1"/>
    </source>
</evidence>
<dbReference type="EMBL" id="QGML01000267">
    <property type="protein sequence ID" value="TVY92687.1"/>
    <property type="molecule type" value="Genomic_DNA"/>
</dbReference>
<feature type="coiled-coil region" evidence="1">
    <location>
        <begin position="80"/>
        <end position="107"/>
    </location>
</feature>
<accession>A0A559MIA1</accession>
<gene>
    <name evidence="3" type="ORF">LAWI1_G001134</name>
</gene>
<reference evidence="3 4" key="1">
    <citation type="submission" date="2018-05" db="EMBL/GenBank/DDBJ databases">
        <title>Genome sequencing and assembly of the regulated plant pathogen Lachnellula willkommii and related sister species for the development of diagnostic species identification markers.</title>
        <authorList>
            <person name="Giroux E."/>
            <person name="Bilodeau G."/>
        </authorList>
    </citation>
    <scope>NUCLEOTIDE SEQUENCE [LARGE SCALE GENOMIC DNA]</scope>
    <source>
        <strain evidence="3 4">CBS 172.35</strain>
    </source>
</reference>